<proteinExistence type="predicted"/>
<dbReference type="EMBL" id="RBKT01000001">
    <property type="protein sequence ID" value="RKR86409.1"/>
    <property type="molecule type" value="Genomic_DNA"/>
</dbReference>
<gene>
    <name evidence="2" type="ORF">BDK92_0634</name>
</gene>
<evidence type="ECO:0000256" key="1">
    <source>
        <dbReference type="SAM" id="MobiDB-lite"/>
    </source>
</evidence>
<evidence type="ECO:0000313" key="2">
    <source>
        <dbReference type="EMBL" id="RKR86409.1"/>
    </source>
</evidence>
<feature type="region of interest" description="Disordered" evidence="1">
    <location>
        <begin position="1"/>
        <end position="62"/>
    </location>
</feature>
<comment type="caution">
    <text evidence="2">The sequence shown here is derived from an EMBL/GenBank/DDBJ whole genome shotgun (WGS) entry which is preliminary data.</text>
</comment>
<dbReference type="AlphaFoldDB" id="A0A495JEB5"/>
<evidence type="ECO:0000313" key="3">
    <source>
        <dbReference type="Proteomes" id="UP000277671"/>
    </source>
</evidence>
<sequence>MKDPLPIHHGPGSGVDATWHEPRHVPAENPEAAISPISLARPSPVRVGRSGAPRKSTEEILG</sequence>
<reference evidence="2 3" key="1">
    <citation type="submission" date="2018-10" db="EMBL/GenBank/DDBJ databases">
        <title>Sequencing the genomes of 1000 actinobacteria strains.</title>
        <authorList>
            <person name="Klenk H.-P."/>
        </authorList>
    </citation>
    <scope>NUCLEOTIDE SEQUENCE [LARGE SCALE GENOMIC DNA]</scope>
    <source>
        <strain evidence="2 3">DSM 45175</strain>
    </source>
</reference>
<dbReference type="Proteomes" id="UP000277671">
    <property type="component" value="Unassembled WGS sequence"/>
</dbReference>
<keyword evidence="3" id="KW-1185">Reference proteome</keyword>
<name>A0A495JEB5_9ACTN</name>
<protein>
    <submittedName>
        <fullName evidence="2">Uncharacterized protein</fullName>
    </submittedName>
</protein>
<organism evidence="2 3">
    <name type="scientific">Micromonospora pisi</name>
    <dbReference type="NCBI Taxonomy" id="589240"/>
    <lineage>
        <taxon>Bacteria</taxon>
        <taxon>Bacillati</taxon>
        <taxon>Actinomycetota</taxon>
        <taxon>Actinomycetes</taxon>
        <taxon>Micromonosporales</taxon>
        <taxon>Micromonosporaceae</taxon>
        <taxon>Micromonospora</taxon>
    </lineage>
</organism>
<accession>A0A495JEB5</accession>